<keyword evidence="1" id="KW-1133">Transmembrane helix</keyword>
<accession>A0A316JE19</accession>
<proteinExistence type="predicted"/>
<evidence type="ECO:0008006" key="4">
    <source>
        <dbReference type="Google" id="ProtNLM"/>
    </source>
</evidence>
<dbReference type="EMBL" id="QGDB01000004">
    <property type="protein sequence ID" value="PWL17353.1"/>
    <property type="molecule type" value="Genomic_DNA"/>
</dbReference>
<evidence type="ECO:0000313" key="3">
    <source>
        <dbReference type="Proteomes" id="UP000245865"/>
    </source>
</evidence>
<organism evidence="2 3">
    <name type="scientific">Falsochrobactrum shanghaiense</name>
    <dbReference type="NCBI Taxonomy" id="2201899"/>
    <lineage>
        <taxon>Bacteria</taxon>
        <taxon>Pseudomonadati</taxon>
        <taxon>Pseudomonadota</taxon>
        <taxon>Alphaproteobacteria</taxon>
        <taxon>Hyphomicrobiales</taxon>
        <taxon>Brucellaceae</taxon>
        <taxon>Falsochrobactrum</taxon>
    </lineage>
</organism>
<dbReference type="OrthoDB" id="8451465at2"/>
<dbReference type="Proteomes" id="UP000245865">
    <property type="component" value="Unassembled WGS sequence"/>
</dbReference>
<protein>
    <recommendedName>
        <fullName evidence="4">DUF2207 domain-containing protein</fullName>
    </recommendedName>
</protein>
<feature type="transmembrane region" description="Helical" evidence="1">
    <location>
        <begin position="12"/>
        <end position="35"/>
    </location>
</feature>
<keyword evidence="1" id="KW-0812">Transmembrane</keyword>
<dbReference type="AlphaFoldDB" id="A0A316JE19"/>
<comment type="caution">
    <text evidence="2">The sequence shown here is derived from an EMBL/GenBank/DDBJ whole genome shotgun (WGS) entry which is preliminary data.</text>
</comment>
<dbReference type="RefSeq" id="WP_109706714.1">
    <property type="nucleotide sequence ID" value="NZ_QGDB01000004.1"/>
</dbReference>
<name>A0A316JE19_9HYPH</name>
<keyword evidence="3" id="KW-1185">Reference proteome</keyword>
<evidence type="ECO:0000313" key="2">
    <source>
        <dbReference type="EMBL" id="PWL17353.1"/>
    </source>
</evidence>
<evidence type="ECO:0000256" key="1">
    <source>
        <dbReference type="SAM" id="Phobius"/>
    </source>
</evidence>
<keyword evidence="1" id="KW-0472">Membrane</keyword>
<reference evidence="2 3" key="1">
    <citation type="submission" date="2018-05" db="EMBL/GenBank/DDBJ databases">
        <title>Comparative genomic sequence analysis between strain HN4 and CCM 8460T (Falsochrobactrum ovis) will provide more evidence to prove that HN4 is a new species of Falsochrobactrum.</title>
        <authorList>
            <person name="Lyu W."/>
            <person name="Sun L."/>
            <person name="Yao L."/>
        </authorList>
    </citation>
    <scope>NUCLEOTIDE SEQUENCE [LARGE SCALE GENOMIC DNA]</scope>
    <source>
        <strain evidence="2 3">HN4</strain>
    </source>
</reference>
<sequence length="69" mass="7611">MVETKKSGNAALAAFIILLGFGVLGYFVPTIMLALGGYSQVLAIIFPIIFVLGFFAIFWLRARSQKKRD</sequence>
<feature type="transmembrane region" description="Helical" evidence="1">
    <location>
        <begin position="41"/>
        <end position="60"/>
    </location>
</feature>
<gene>
    <name evidence="2" type="ORF">DKP76_11260</name>
</gene>